<dbReference type="SUPFAM" id="SSF52922">
    <property type="entry name" value="TK C-terminal domain-like"/>
    <property type="match status" value="1"/>
</dbReference>
<comment type="cofactor">
    <cofactor evidence="1">
        <name>thiamine diphosphate</name>
        <dbReference type="ChEBI" id="CHEBI:58937"/>
    </cofactor>
</comment>
<feature type="domain" description="Transketolase N-terminal" evidence="8">
    <location>
        <begin position="96"/>
        <end position="313"/>
    </location>
</feature>
<dbReference type="InterPro" id="IPR051157">
    <property type="entry name" value="PDH/Transketolase"/>
</dbReference>
<name>A0A381PTV4_9ZZZZ</name>
<dbReference type="Pfam" id="PF00456">
    <property type="entry name" value="Transketolase_N"/>
    <property type="match status" value="1"/>
</dbReference>
<evidence type="ECO:0000256" key="5">
    <source>
        <dbReference type="ARBA" id="ARBA00023052"/>
    </source>
</evidence>
<dbReference type="NCBIfam" id="TIGR00759">
    <property type="entry name" value="aceE"/>
    <property type="match status" value="1"/>
</dbReference>
<evidence type="ECO:0000256" key="3">
    <source>
        <dbReference type="ARBA" id="ARBA00017172"/>
    </source>
</evidence>
<evidence type="ECO:0000259" key="8">
    <source>
        <dbReference type="Pfam" id="PF00456"/>
    </source>
</evidence>
<dbReference type="InterPro" id="IPR029061">
    <property type="entry name" value="THDP-binding"/>
</dbReference>
<dbReference type="Gene3D" id="3.40.50.970">
    <property type="match status" value="2"/>
</dbReference>
<dbReference type="InterPro" id="IPR035807">
    <property type="entry name" value="PDC_E1_N"/>
</dbReference>
<dbReference type="PANTHER" id="PTHR43825">
    <property type="entry name" value="PYRUVATE DEHYDROGENASE E1 COMPONENT"/>
    <property type="match status" value="1"/>
</dbReference>
<evidence type="ECO:0000256" key="1">
    <source>
        <dbReference type="ARBA" id="ARBA00001964"/>
    </source>
</evidence>
<proteinExistence type="predicted"/>
<dbReference type="EC" id="1.2.4.1" evidence="2"/>
<dbReference type="CDD" id="cd02017">
    <property type="entry name" value="TPP_E1_EcPDC_like"/>
    <property type="match status" value="1"/>
</dbReference>
<evidence type="ECO:0000256" key="6">
    <source>
        <dbReference type="ARBA" id="ARBA00023317"/>
    </source>
</evidence>
<dbReference type="InterPro" id="IPR004660">
    <property type="entry name" value="PDH_E1"/>
</dbReference>
<dbReference type="Pfam" id="PF17831">
    <property type="entry name" value="PDH_E1_M"/>
    <property type="match status" value="1"/>
</dbReference>
<keyword evidence="4" id="KW-0560">Oxidoreductase</keyword>
<evidence type="ECO:0000256" key="7">
    <source>
        <dbReference type="ARBA" id="ARBA00051231"/>
    </source>
</evidence>
<reference evidence="11" key="1">
    <citation type="submission" date="2018-05" db="EMBL/GenBank/DDBJ databases">
        <authorList>
            <person name="Lanie J.A."/>
            <person name="Ng W.-L."/>
            <person name="Kazmierczak K.M."/>
            <person name="Andrzejewski T.M."/>
            <person name="Davidsen T.M."/>
            <person name="Wayne K.J."/>
            <person name="Tettelin H."/>
            <person name="Glass J.I."/>
            <person name="Rusch D."/>
            <person name="Podicherti R."/>
            <person name="Tsui H.-C.T."/>
            <person name="Winkler M.E."/>
        </authorList>
    </citation>
    <scope>NUCLEOTIDE SEQUENCE</scope>
</reference>
<dbReference type="InterPro" id="IPR055152">
    <property type="entry name" value="Transketolase-like_C_2"/>
</dbReference>
<evidence type="ECO:0000259" key="10">
    <source>
        <dbReference type="Pfam" id="PF22613"/>
    </source>
</evidence>
<dbReference type="GO" id="GO:0004739">
    <property type="term" value="F:pyruvate dehydrogenase (acetyl-transferring) activity"/>
    <property type="evidence" value="ECO:0007669"/>
    <property type="project" value="UniProtKB-EC"/>
</dbReference>
<comment type="catalytic activity">
    <reaction evidence="7">
        <text>N(6)-[(R)-lipoyl]-L-lysyl-[protein] + pyruvate + H(+) = N(6)-[(R)-S(8)-acetyldihydrolipoyl]-L-lysyl-[protein] + CO2</text>
        <dbReference type="Rhea" id="RHEA:19189"/>
        <dbReference type="Rhea" id="RHEA-COMP:10474"/>
        <dbReference type="Rhea" id="RHEA-COMP:10478"/>
        <dbReference type="ChEBI" id="CHEBI:15361"/>
        <dbReference type="ChEBI" id="CHEBI:15378"/>
        <dbReference type="ChEBI" id="CHEBI:16526"/>
        <dbReference type="ChEBI" id="CHEBI:83099"/>
        <dbReference type="ChEBI" id="CHEBI:83111"/>
        <dbReference type="EC" id="1.2.4.1"/>
    </reaction>
</comment>
<dbReference type="Pfam" id="PF22613">
    <property type="entry name" value="Transketolase_C_1"/>
    <property type="match status" value="1"/>
</dbReference>
<organism evidence="11">
    <name type="scientific">marine metagenome</name>
    <dbReference type="NCBI Taxonomy" id="408172"/>
    <lineage>
        <taxon>unclassified sequences</taxon>
        <taxon>metagenomes</taxon>
        <taxon>ecological metagenomes</taxon>
    </lineage>
</organism>
<dbReference type="AlphaFoldDB" id="A0A381PTV4"/>
<evidence type="ECO:0000259" key="9">
    <source>
        <dbReference type="Pfam" id="PF17831"/>
    </source>
</evidence>
<evidence type="ECO:0000256" key="2">
    <source>
        <dbReference type="ARBA" id="ARBA00012281"/>
    </source>
</evidence>
<dbReference type="InterPro" id="IPR009014">
    <property type="entry name" value="Transketo_C/PFOR_II"/>
</dbReference>
<keyword evidence="5" id="KW-0786">Thiamine pyrophosphate</keyword>
<keyword evidence="6" id="KW-0670">Pyruvate</keyword>
<accession>A0A381PTV4</accession>
<dbReference type="PIRSF" id="PIRSF000156">
    <property type="entry name" value="Pyruvate_dh_E1"/>
    <property type="match status" value="1"/>
</dbReference>
<dbReference type="InterPro" id="IPR041621">
    <property type="entry name" value="PDH_E1_M"/>
</dbReference>
<dbReference type="InterPro" id="IPR005474">
    <property type="entry name" value="Transketolase_N"/>
</dbReference>
<sequence length="870" mass="98103">MNKQKETAKVVDFDSAQEKRFEKEWKMELNEWLESIDAIKENYGNRQVRELLKSLQNHALNKGMSLGGATLNTPYRNTIPLSEQPSYPGDIEMEQRIEDIIRWNAMAMVLQAYDSGSGVGGHIATYASSATMMEVALNHFIQSRSDEYQGDMFNIQAHASPGIYARAFLEDRLSIQELENFRRELNPAGGLPSYNHPRRKPELWPSPGASMGLNGVSSIYYARFAKYLENRGLTSKKIGKIWAFLGDGEMDEPETIGTINIAVREKLDNLIFVVNCNLQRLDGPVRGNGKIIQELEAVFRGAQWNVIKVIWGSEWDPLFAIDHNDVMQKRMDEVVDGEYQNYSVSSGAEQRAHWVNGDPELETIMTSLNDVELKDIKRGGFDHKKLYAAFDKAINSEGKPTVILIKTLKGYGLGEGSEGRNIAHQKKQMSDEERMEIAARLNIPLSEQEIKEVNFFVPDPKSDEIKYLKERRVALGGYQPIRFNECKKIKTPDIELFQDFLDGVDRSISTTMVLVRMMSKLLRDKEVGEYIVPIIPDEARTFGMDGLFPQAGIYSPEGQQYHPVDEGTIAPYKEAKDGQILQEGICEAGAMASFMAAGTAYSHFELPMIPFYIFYSIFGFQRVGDMIWACGDAMTRGFLVGGTAGRTTLNGEGTQHQDGHSHVLASIVPNLMTYDPAFAYELAVIVREGIYRMYEKQEDIFYYVTVYNENYTHPAMPKGTQEGILKGIYRLNQGSEKLMKKYKGKPIHLLGSGSIMQQVLSAQKTLEEKGIPVNVWSVTSYNLLHKDFIESKKSSQEPYLAKIMKNETGHFIAVSDFMTLLPDSLTHLFPGTFTSLGTDGYGLSEAREELRDYFGISAKSIIDCVLQRLN</sequence>
<evidence type="ECO:0000313" key="11">
    <source>
        <dbReference type="EMBL" id="SUZ70492.1"/>
    </source>
</evidence>
<feature type="domain" description="Pyruvate dehydrogenase E1 component middle" evidence="9">
    <location>
        <begin position="505"/>
        <end position="714"/>
    </location>
</feature>
<dbReference type="FunFam" id="3.40.50.970:FF:000011">
    <property type="entry name" value="Pyruvate dehydrogenase E1 component"/>
    <property type="match status" value="1"/>
</dbReference>
<protein>
    <recommendedName>
        <fullName evidence="3">Pyruvate dehydrogenase E1 component</fullName>
        <ecNumber evidence="2">1.2.4.1</ecNumber>
    </recommendedName>
</protein>
<dbReference type="Gene3D" id="3.40.50.920">
    <property type="match status" value="1"/>
</dbReference>
<feature type="domain" description="Transketolase-like C-terminal" evidence="10">
    <location>
        <begin position="743"/>
        <end position="856"/>
    </location>
</feature>
<evidence type="ECO:0000256" key="4">
    <source>
        <dbReference type="ARBA" id="ARBA00023002"/>
    </source>
</evidence>
<dbReference type="SUPFAM" id="SSF52518">
    <property type="entry name" value="Thiamin diphosphate-binding fold (THDP-binding)"/>
    <property type="match status" value="2"/>
</dbReference>
<dbReference type="PANTHER" id="PTHR43825:SF3">
    <property type="entry name" value="PYRUVATE DEHYDROGENASE E1 COMPONENT"/>
    <property type="match status" value="1"/>
</dbReference>
<dbReference type="EMBL" id="UINC01001093">
    <property type="protein sequence ID" value="SUZ70492.1"/>
    <property type="molecule type" value="Genomic_DNA"/>
</dbReference>
<gene>
    <name evidence="11" type="ORF">METZ01_LOCUS23346</name>
</gene>